<reference evidence="5 6" key="1">
    <citation type="submission" date="2018-06" db="EMBL/GenBank/DDBJ databases">
        <authorList>
            <consortium name="Pathogen Informatics"/>
            <person name="Doyle S."/>
        </authorList>
    </citation>
    <scope>NUCLEOTIDE SEQUENCE [LARGE SCALE GENOMIC DNA]</scope>
    <source>
        <strain evidence="5 6">NCTC11470</strain>
    </source>
</reference>
<dbReference type="RefSeq" id="WP_004708262.1">
    <property type="nucleotide sequence ID" value="NZ_CP023964.1"/>
</dbReference>
<dbReference type="EMBL" id="UHJA01000001">
    <property type="protein sequence ID" value="SUP75025.1"/>
    <property type="molecule type" value="Genomic_DNA"/>
</dbReference>
<evidence type="ECO:0000313" key="6">
    <source>
        <dbReference type="Proteomes" id="UP000254835"/>
    </source>
</evidence>
<evidence type="ECO:0000259" key="4">
    <source>
        <dbReference type="Pfam" id="PF10145"/>
    </source>
</evidence>
<dbReference type="Pfam" id="PF10145">
    <property type="entry name" value="PhageMin_Tail"/>
    <property type="match status" value="1"/>
</dbReference>
<feature type="transmembrane region" description="Helical" evidence="3">
    <location>
        <begin position="566"/>
        <end position="588"/>
    </location>
</feature>
<feature type="transmembrane region" description="Helical" evidence="3">
    <location>
        <begin position="594"/>
        <end position="612"/>
    </location>
</feature>
<feature type="transmembrane region" description="Helical" evidence="3">
    <location>
        <begin position="538"/>
        <end position="559"/>
    </location>
</feature>
<feature type="coiled-coil region" evidence="2">
    <location>
        <begin position="55"/>
        <end position="124"/>
    </location>
</feature>
<evidence type="ECO:0000256" key="1">
    <source>
        <dbReference type="ARBA" id="ARBA00022612"/>
    </source>
</evidence>
<protein>
    <submittedName>
        <fullName evidence="5">Phage protein</fullName>
    </submittedName>
</protein>
<proteinExistence type="predicted"/>
<dbReference type="Proteomes" id="UP000254835">
    <property type="component" value="Unassembled WGS sequence"/>
</dbReference>
<dbReference type="PANTHER" id="PTHR37813">
    <property type="entry name" value="FELS-2 PROPHAGE PROTEIN"/>
    <property type="match status" value="1"/>
</dbReference>
<dbReference type="InterPro" id="IPR010090">
    <property type="entry name" value="Phage_tape_meas"/>
</dbReference>
<dbReference type="OrthoDB" id="8019720at2"/>
<keyword evidence="3" id="KW-0472">Membrane</keyword>
<keyword evidence="1" id="KW-1188">Viral release from host cell</keyword>
<sequence>MSNNVKLQVLLKAVDQATRPFKSIQTASKSLSGDIRETQKSLRELSGQASRIEGFRKTNAQLAVTGQELKRAKEEARALAIQFRNTEQPTRAQAQAMEAARKNAAALQLKHNSLRQAVQRQRQELSQAGINTRTLAADERRLKTVISETTAQLNRQREALTRVSAQQAKLNAVKQRYQAGKELAGNAASIGAAGVGIATSGTLAGVALLKSGYDFAQKNAELQAVLGVAKDSVEMAALRKQARQLGDNTAASADDAASAQIIIAKAGGDVDAIQAATPVTLNMALANRRTMEENAGLLMGLKSAFQLSNHKVAHIGDVISMAMNKTAANFDGLSDALTYAAPVAKNAGVSIEETTAMVGALHDAKITGSMAGTGSRAVLSRLQAPTGKAWDAIKELGVKTADQKGNTRPIVTILKEMQASFEKNKLGTAQRAEYMKTIFGEEASSAAAVLMTAAASGKLDQLTAVFKASDGKTEELVKIMQDNLGGDFKAFQSAYQAVGTDLYDQQESSLRKLVQTATRYVLKLDIWIQKNRGLAQTLGTVAAAALGVVGMIGAIGLVAWPVITGVNAIIAAAGALGTVFTSVCGAIMTAIGAISWPVVGVVAAIAAGALLIRKYWQPISAFFGGVIEGLKAAFAPVGEMFAPLKPMFDSLGEGLQKVWQWFQNLIAPVKSSKETLDSCRNAGVIFGQALADSLMLPLNAFNKLRSGIDWVLKKLGVINKESSTLDQTAAKASAVTQGGSYIPATSTYGGYQAYQPVTAPAGRSYVDQSKNDYHITLSGGVSTSDNFNRQLRDALEQHEREKRARMRASMTFDG</sequence>
<dbReference type="NCBIfam" id="TIGR01760">
    <property type="entry name" value="tape_meas_TP901"/>
    <property type="match status" value="1"/>
</dbReference>
<dbReference type="PANTHER" id="PTHR37813:SF1">
    <property type="entry name" value="FELS-2 PROPHAGE PROTEIN"/>
    <property type="match status" value="1"/>
</dbReference>
<dbReference type="AlphaFoldDB" id="A0A380PN33"/>
<feature type="domain" description="Phage tail tape measure protein" evidence="4">
    <location>
        <begin position="239"/>
        <end position="440"/>
    </location>
</feature>
<evidence type="ECO:0000313" key="5">
    <source>
        <dbReference type="EMBL" id="SUP75025.1"/>
    </source>
</evidence>
<name>A0A380PN33_YERFR</name>
<accession>A0A380PN33</accession>
<evidence type="ECO:0000256" key="2">
    <source>
        <dbReference type="SAM" id="Coils"/>
    </source>
</evidence>
<gene>
    <name evidence="5" type="ORF">NCTC11470_00027</name>
</gene>
<evidence type="ECO:0000256" key="3">
    <source>
        <dbReference type="SAM" id="Phobius"/>
    </source>
</evidence>
<keyword evidence="3" id="KW-1133">Transmembrane helix</keyword>
<dbReference type="GeneID" id="57903399"/>
<keyword evidence="2" id="KW-0175">Coiled coil</keyword>
<organism evidence="5 6">
    <name type="scientific">Yersinia frederiksenii</name>
    <dbReference type="NCBI Taxonomy" id="29484"/>
    <lineage>
        <taxon>Bacteria</taxon>
        <taxon>Pseudomonadati</taxon>
        <taxon>Pseudomonadota</taxon>
        <taxon>Gammaproteobacteria</taxon>
        <taxon>Enterobacterales</taxon>
        <taxon>Yersiniaceae</taxon>
        <taxon>Yersinia</taxon>
    </lineage>
</organism>
<keyword evidence="3" id="KW-0812">Transmembrane</keyword>